<protein>
    <submittedName>
        <fullName evidence="2">Uncharacterized protein</fullName>
    </submittedName>
</protein>
<dbReference type="Proteomes" id="UP000254191">
    <property type="component" value="Unassembled WGS sequence"/>
</dbReference>
<name>A0A379GIK6_PROMI</name>
<evidence type="ECO:0000313" key="3">
    <source>
        <dbReference type="Proteomes" id="UP000254191"/>
    </source>
</evidence>
<organism evidence="2 3">
    <name type="scientific">Proteus mirabilis</name>
    <dbReference type="NCBI Taxonomy" id="584"/>
    <lineage>
        <taxon>Bacteria</taxon>
        <taxon>Pseudomonadati</taxon>
        <taxon>Pseudomonadota</taxon>
        <taxon>Gammaproteobacteria</taxon>
        <taxon>Enterobacterales</taxon>
        <taxon>Morganellaceae</taxon>
        <taxon>Proteus</taxon>
    </lineage>
</organism>
<dbReference type="EMBL" id="UGTS01000006">
    <property type="protein sequence ID" value="SUC40770.1"/>
    <property type="molecule type" value="Genomic_DNA"/>
</dbReference>
<dbReference type="AlphaFoldDB" id="A0A379GIK6"/>
<reference evidence="2 3" key="1">
    <citation type="submission" date="2018-06" db="EMBL/GenBank/DDBJ databases">
        <authorList>
            <consortium name="Pathogen Informatics"/>
            <person name="Doyle S."/>
        </authorList>
    </citation>
    <scope>NUCLEOTIDE SEQUENCE [LARGE SCALE GENOMIC DNA]</scope>
    <source>
        <strain evidence="2 3">NCTC11938</strain>
    </source>
</reference>
<keyword evidence="1" id="KW-0732">Signal</keyword>
<evidence type="ECO:0000313" key="2">
    <source>
        <dbReference type="EMBL" id="SUC40770.1"/>
    </source>
</evidence>
<accession>A0A379GIK6</accession>
<feature type="chain" id="PRO_5016813701" evidence="1">
    <location>
        <begin position="30"/>
        <end position="156"/>
    </location>
</feature>
<evidence type="ECO:0000256" key="1">
    <source>
        <dbReference type="SAM" id="SignalP"/>
    </source>
</evidence>
<proteinExistence type="predicted"/>
<gene>
    <name evidence="2" type="ORF">NCTC11938_05072</name>
</gene>
<dbReference type="SUPFAM" id="SSF53474">
    <property type="entry name" value="alpha/beta-Hydrolases"/>
    <property type="match status" value="1"/>
</dbReference>
<dbReference type="InterPro" id="IPR029058">
    <property type="entry name" value="AB_hydrolase_fold"/>
</dbReference>
<feature type="signal peptide" evidence="1">
    <location>
        <begin position="1"/>
        <end position="29"/>
    </location>
</feature>
<sequence>MNLKKRCFRQIAPALIFSLLTIGAFSVNANIDVRDETLFEAHQRFKTQIINDSFDNTEAPWEAPAEIFNVVKYPTKLGDMYAYLTPPPANKKNKLPAVIWLNGGYGGIGGDDYFWTPQPVENDQTGATFRDPNMVLMIPSFRGENTNPGRYEMFYW</sequence>